<dbReference type="AlphaFoldDB" id="A0A6A5WMB4"/>
<gene>
    <name evidence="2" type="ORF">P154DRAFT_124396</name>
</gene>
<proteinExistence type="predicted"/>
<reference evidence="2" key="1">
    <citation type="journal article" date="2020" name="Stud. Mycol.">
        <title>101 Dothideomycetes genomes: a test case for predicting lifestyles and emergence of pathogens.</title>
        <authorList>
            <person name="Haridas S."/>
            <person name="Albert R."/>
            <person name="Binder M."/>
            <person name="Bloem J."/>
            <person name="Labutti K."/>
            <person name="Salamov A."/>
            <person name="Andreopoulos B."/>
            <person name="Baker S."/>
            <person name="Barry K."/>
            <person name="Bills G."/>
            <person name="Bluhm B."/>
            <person name="Cannon C."/>
            <person name="Castanera R."/>
            <person name="Culley D."/>
            <person name="Daum C."/>
            <person name="Ezra D."/>
            <person name="Gonzalez J."/>
            <person name="Henrissat B."/>
            <person name="Kuo A."/>
            <person name="Liang C."/>
            <person name="Lipzen A."/>
            <person name="Lutzoni F."/>
            <person name="Magnuson J."/>
            <person name="Mondo S."/>
            <person name="Nolan M."/>
            <person name="Ohm R."/>
            <person name="Pangilinan J."/>
            <person name="Park H.-J."/>
            <person name="Ramirez L."/>
            <person name="Alfaro M."/>
            <person name="Sun H."/>
            <person name="Tritt A."/>
            <person name="Yoshinaga Y."/>
            <person name="Zwiers L.-H."/>
            <person name="Turgeon B."/>
            <person name="Goodwin S."/>
            <person name="Spatafora J."/>
            <person name="Crous P."/>
            <person name="Grigoriev I."/>
        </authorList>
    </citation>
    <scope>NUCLEOTIDE SEQUENCE</scope>
    <source>
        <strain evidence="2">CBS 123094</strain>
    </source>
</reference>
<keyword evidence="3" id="KW-1185">Reference proteome</keyword>
<organism evidence="2 3">
    <name type="scientific">Amniculicola lignicola CBS 123094</name>
    <dbReference type="NCBI Taxonomy" id="1392246"/>
    <lineage>
        <taxon>Eukaryota</taxon>
        <taxon>Fungi</taxon>
        <taxon>Dikarya</taxon>
        <taxon>Ascomycota</taxon>
        <taxon>Pezizomycotina</taxon>
        <taxon>Dothideomycetes</taxon>
        <taxon>Pleosporomycetidae</taxon>
        <taxon>Pleosporales</taxon>
        <taxon>Amniculicolaceae</taxon>
        <taxon>Amniculicola</taxon>
    </lineage>
</organism>
<sequence length="178" mass="18713">MSDDDGDSRMHSSPELDAEDEMFPDEAAGPSTPKHTAAFSLQDAPSDLSPPDSQGPANLARGDSVTNFSTSPSILNANGKRLHASVLTEGFAGTATTTTAPAAGTGSSTLFALSSVNQQVDPETGYTWAKNEDAPGWEWKNPRAKEDEMRAIDNIVDKGTMIKARYGDPLDSSVPAKG</sequence>
<accession>A0A6A5WMB4</accession>
<protein>
    <submittedName>
        <fullName evidence="2">Uncharacterized protein</fullName>
    </submittedName>
</protein>
<name>A0A6A5WMB4_9PLEO</name>
<evidence type="ECO:0000313" key="3">
    <source>
        <dbReference type="Proteomes" id="UP000799779"/>
    </source>
</evidence>
<feature type="region of interest" description="Disordered" evidence="1">
    <location>
        <begin position="1"/>
        <end position="75"/>
    </location>
</feature>
<dbReference type="OrthoDB" id="5377039at2759"/>
<dbReference type="Proteomes" id="UP000799779">
    <property type="component" value="Unassembled WGS sequence"/>
</dbReference>
<feature type="compositionally biased region" description="Polar residues" evidence="1">
    <location>
        <begin position="64"/>
        <end position="75"/>
    </location>
</feature>
<dbReference type="EMBL" id="ML977575">
    <property type="protein sequence ID" value="KAF2002852.1"/>
    <property type="molecule type" value="Genomic_DNA"/>
</dbReference>
<evidence type="ECO:0000256" key="1">
    <source>
        <dbReference type="SAM" id="MobiDB-lite"/>
    </source>
</evidence>
<evidence type="ECO:0000313" key="2">
    <source>
        <dbReference type="EMBL" id="KAF2002852.1"/>
    </source>
</evidence>